<keyword evidence="9" id="KW-0325">Glycoprotein</keyword>
<evidence type="ECO:0000256" key="3">
    <source>
        <dbReference type="ARBA" id="ARBA00022692"/>
    </source>
</evidence>
<dbReference type="Proteomes" id="UP000752171">
    <property type="component" value="Unassembled WGS sequence"/>
</dbReference>
<evidence type="ECO:0000256" key="2">
    <source>
        <dbReference type="ARBA" id="ARBA00008921"/>
    </source>
</evidence>
<dbReference type="CDD" id="cd00063">
    <property type="entry name" value="FN3"/>
    <property type="match status" value="1"/>
</dbReference>
<dbReference type="AlphaFoldDB" id="A0A8T2KUT6"/>
<name>A0A8T2KUT6_ASTMX</name>
<dbReference type="InterPro" id="IPR040817">
    <property type="entry name" value="LIFR_D2"/>
</dbReference>
<dbReference type="Pfam" id="PF17971">
    <property type="entry name" value="LIFR_D2"/>
    <property type="match status" value="1"/>
</dbReference>
<dbReference type="InterPro" id="IPR052672">
    <property type="entry name" value="Type1_Cytokine_Rcpt_Type2"/>
</dbReference>
<gene>
    <name evidence="11" type="primary">LIFR</name>
    <name evidence="11" type="ORF">AMEX_G25220</name>
</gene>
<dbReference type="SMART" id="SM00060">
    <property type="entry name" value="FN3"/>
    <property type="match status" value="1"/>
</dbReference>
<keyword evidence="5" id="KW-0677">Repeat</keyword>
<dbReference type="InterPro" id="IPR003961">
    <property type="entry name" value="FN3_dom"/>
</dbReference>
<dbReference type="PANTHER" id="PTHR48423:SF1">
    <property type="entry name" value="INTERLEUKIN-27 RECEPTOR SUBUNIT ALPHA"/>
    <property type="match status" value="1"/>
</dbReference>
<evidence type="ECO:0000256" key="9">
    <source>
        <dbReference type="ARBA" id="ARBA00023180"/>
    </source>
</evidence>
<comment type="subcellular location">
    <subcellularLocation>
        <location evidence="1">Membrane</location>
        <topology evidence="1">Single-pass type I membrane protein</topology>
    </subcellularLocation>
</comment>
<dbReference type="SUPFAM" id="SSF49265">
    <property type="entry name" value="Fibronectin type III"/>
    <property type="match status" value="1"/>
</dbReference>
<dbReference type="InterPro" id="IPR036116">
    <property type="entry name" value="FN3_sf"/>
</dbReference>
<protein>
    <submittedName>
        <fullName evidence="11">Leukemia inhibitory factor receptor-like</fullName>
    </submittedName>
</protein>
<feature type="domain" description="Fibronectin type-III" evidence="10">
    <location>
        <begin position="472"/>
        <end position="571"/>
    </location>
</feature>
<dbReference type="PANTHER" id="PTHR48423">
    <property type="entry name" value="INTERLEUKIN-27 RECEPTOR SUBUNIT ALPHA"/>
    <property type="match status" value="1"/>
</dbReference>
<reference evidence="11 12" key="1">
    <citation type="submission" date="2021-07" db="EMBL/GenBank/DDBJ databases">
        <authorList>
            <person name="Imarazene B."/>
            <person name="Zahm M."/>
            <person name="Klopp C."/>
            <person name="Cabau C."/>
            <person name="Beille S."/>
            <person name="Jouanno E."/>
            <person name="Castinel A."/>
            <person name="Lluch J."/>
            <person name="Gil L."/>
            <person name="Kuchtly C."/>
            <person name="Lopez Roques C."/>
            <person name="Donnadieu C."/>
            <person name="Parrinello H."/>
            <person name="Journot L."/>
            <person name="Du K."/>
            <person name="Schartl M."/>
            <person name="Retaux S."/>
            <person name="Guiguen Y."/>
        </authorList>
    </citation>
    <scope>NUCLEOTIDE SEQUENCE [LARGE SCALE GENOMIC DNA]</scope>
    <source>
        <strain evidence="11">Pach_M1</strain>
        <tissue evidence="11">Testis</tissue>
    </source>
</reference>
<evidence type="ECO:0000256" key="5">
    <source>
        <dbReference type="ARBA" id="ARBA00022737"/>
    </source>
</evidence>
<keyword evidence="8 11" id="KW-0675">Receptor</keyword>
<sequence>MFYRQRRCSPARALLLSCIVIARAHRHSVRACLAAVRMRALCAVCFLLLALWESADRLGFTSGHCSAQQVQVRALDSWKLEARWNTSGETQTHEVQVARTSLFEVLFQGNVSSGVLVWRSSLPLECTYHSVRIRPVYNSTFSSTWSEWATNKGERNVSSDKARLFPDGKLLQERSPAYCCCIPPIRAQVTQILFRNKPYPLITIDSSVRAILVPEVTAPMSMVSFICRDSTGAEQSVLNYVTCDVCLQPLQPSCQYSTSGRCAVQGSSWGPWSPVSRFSTEPLVTLDIWMKIRHQANERSVTVLWKISESGLDSVVEVFEVCVEQDGPRRRVCVNVTELQVELAVGLGVCNVSVRAITLRGSSLSSLISVPALHSELMLKEKRIVGNSEGFLLSWSPSSSVTCGYTVEWCLMGNAVPCDLQWRKVSANQTSLFLGAGGFRKGRRYTFKIYRCQTEGHQVHEKHTGYLEEQRPVSAPELLESLNARWSSVALQWSFNEDDPAHPGFITGYNLTIYTHTNPAVECVWVEDPHCKVVRVEGLQEGQVYGVRLAACTRAGCGAESVHTIRTLQNHYLLLVKVVTPLLILIGCCVCLWPCRKTLKGIVEDIFSFPSDHSLKILELNDSLYEVSEKLRVLQVEDCRWCSLEVVEVRSSVEEKARLVFTGGDAEPPDQSVTAVTNLTYLSGLQVELLPHSPETPQPSGYVRVEDPGLSTSDYVTSVTMATM</sequence>
<dbReference type="PROSITE" id="PS50853">
    <property type="entry name" value="FN3"/>
    <property type="match status" value="1"/>
</dbReference>
<comment type="caution">
    <text evidence="11">The sequence shown here is derived from an EMBL/GenBank/DDBJ whole genome shotgun (WGS) entry which is preliminary data.</text>
</comment>
<keyword evidence="3" id="KW-0812">Transmembrane</keyword>
<dbReference type="Gene3D" id="2.60.40.10">
    <property type="entry name" value="Immunoglobulins"/>
    <property type="match status" value="4"/>
</dbReference>
<proteinExistence type="inferred from homology"/>
<comment type="similarity">
    <text evidence="2">Belongs to the type I cytokine receptor family. Type 2 subfamily.</text>
</comment>
<evidence type="ECO:0000256" key="7">
    <source>
        <dbReference type="ARBA" id="ARBA00023136"/>
    </source>
</evidence>
<dbReference type="GO" id="GO:0005886">
    <property type="term" value="C:plasma membrane"/>
    <property type="evidence" value="ECO:0007669"/>
    <property type="project" value="UniProtKB-ARBA"/>
</dbReference>
<evidence type="ECO:0000313" key="12">
    <source>
        <dbReference type="Proteomes" id="UP000752171"/>
    </source>
</evidence>
<dbReference type="InterPro" id="IPR013783">
    <property type="entry name" value="Ig-like_fold"/>
</dbReference>
<keyword evidence="6" id="KW-1133">Transmembrane helix</keyword>
<keyword evidence="7" id="KW-0472">Membrane</keyword>
<evidence type="ECO:0000313" key="11">
    <source>
        <dbReference type="EMBL" id="KAG9261635.1"/>
    </source>
</evidence>
<evidence type="ECO:0000259" key="10">
    <source>
        <dbReference type="PROSITE" id="PS50853"/>
    </source>
</evidence>
<accession>A0A8T2KUT6</accession>
<evidence type="ECO:0000256" key="6">
    <source>
        <dbReference type="ARBA" id="ARBA00022989"/>
    </source>
</evidence>
<evidence type="ECO:0000256" key="8">
    <source>
        <dbReference type="ARBA" id="ARBA00023170"/>
    </source>
</evidence>
<dbReference type="EMBL" id="JAICCE010000022">
    <property type="protein sequence ID" value="KAG9261635.1"/>
    <property type="molecule type" value="Genomic_DNA"/>
</dbReference>
<evidence type="ECO:0000256" key="4">
    <source>
        <dbReference type="ARBA" id="ARBA00022729"/>
    </source>
</evidence>
<keyword evidence="4" id="KW-0732">Signal</keyword>
<organism evidence="11 12">
    <name type="scientific">Astyanax mexicanus</name>
    <name type="common">Blind cave fish</name>
    <name type="synonym">Astyanax fasciatus mexicanus</name>
    <dbReference type="NCBI Taxonomy" id="7994"/>
    <lineage>
        <taxon>Eukaryota</taxon>
        <taxon>Metazoa</taxon>
        <taxon>Chordata</taxon>
        <taxon>Craniata</taxon>
        <taxon>Vertebrata</taxon>
        <taxon>Euteleostomi</taxon>
        <taxon>Actinopterygii</taxon>
        <taxon>Neopterygii</taxon>
        <taxon>Teleostei</taxon>
        <taxon>Ostariophysi</taxon>
        <taxon>Characiformes</taxon>
        <taxon>Characoidei</taxon>
        <taxon>Acestrorhamphidae</taxon>
        <taxon>Acestrorhamphinae</taxon>
        <taxon>Astyanax</taxon>
    </lineage>
</organism>
<evidence type="ECO:0000256" key="1">
    <source>
        <dbReference type="ARBA" id="ARBA00004479"/>
    </source>
</evidence>